<dbReference type="SUPFAM" id="SSF54637">
    <property type="entry name" value="Thioesterase/thiol ester dehydrase-isomerase"/>
    <property type="match status" value="1"/>
</dbReference>
<feature type="domain" description="A-factor biosynthesis hotdog" evidence="1">
    <location>
        <begin position="23"/>
        <end position="154"/>
    </location>
</feature>
<protein>
    <submittedName>
        <fullName evidence="2">Transcriptional regulator</fullName>
    </submittedName>
</protein>
<dbReference type="EMBL" id="CP075896">
    <property type="protein sequence ID" value="QWB23460.1"/>
    <property type="molecule type" value="Genomic_DNA"/>
</dbReference>
<gene>
    <name evidence="2" type="ORF">KJK29_13055</name>
</gene>
<name>A0ABX8FQX8_9ACTN</name>
<dbReference type="Proteomes" id="UP000679629">
    <property type="component" value="Chromosome"/>
</dbReference>
<evidence type="ECO:0000313" key="3">
    <source>
        <dbReference type="Proteomes" id="UP000679629"/>
    </source>
</evidence>
<dbReference type="Pfam" id="PF03756">
    <property type="entry name" value="AfsA"/>
    <property type="match status" value="2"/>
</dbReference>
<feature type="domain" description="A-factor biosynthesis hotdog" evidence="1">
    <location>
        <begin position="192"/>
        <end position="278"/>
    </location>
</feature>
<accession>A0ABX8FQX8</accession>
<organism evidence="2 3">
    <name type="scientific">Streptomyces koelreuteriae</name>
    <dbReference type="NCBI Taxonomy" id="2838015"/>
    <lineage>
        <taxon>Bacteria</taxon>
        <taxon>Bacillati</taxon>
        <taxon>Actinomycetota</taxon>
        <taxon>Actinomycetes</taxon>
        <taxon>Kitasatosporales</taxon>
        <taxon>Streptomycetaceae</taxon>
        <taxon>Streptomyces</taxon>
    </lineage>
</organism>
<proteinExistence type="predicted"/>
<dbReference type="RefSeq" id="WP_215119128.1">
    <property type="nucleotide sequence ID" value="NZ_CP075896.1"/>
</dbReference>
<dbReference type="InterPro" id="IPR005509">
    <property type="entry name" value="AfsA_hotdog_dom"/>
</dbReference>
<dbReference type="InterPro" id="IPR047757">
    <property type="entry name" value="AfsA-like"/>
</dbReference>
<dbReference type="NCBIfam" id="NF041195">
    <property type="entry name" value="ScbA_BarX_GamBu"/>
    <property type="match status" value="1"/>
</dbReference>
<dbReference type="InterPro" id="IPR029069">
    <property type="entry name" value="HotDog_dom_sf"/>
</dbReference>
<evidence type="ECO:0000313" key="2">
    <source>
        <dbReference type="EMBL" id="QWB23460.1"/>
    </source>
</evidence>
<sequence>MSISLAQHSVEDRFETVSPVLTHKTNQDEVLLRNWRRTAPDAFTVTAAWPATHPFYVNRLGLHDPLMLSETVRQTLPLLSHGAYNVPFGHQLLWKDFSWTLDPAVAHADGGPAELELHITCDEVTYRRERASAISLRVDVERAGRPLASVRSRFTIQDRTVYNRLRGPYADAAAATARAVPLPPPAGLTPFGRDRFEDVVLAATDRPDRWQLRVDTTHPILFDHLVDHAPGMLLLEAARQAALATAHPDTVTITGMDNDFVRYAEMDIPCWLEAEQLADPDQVRISARQHGKEIFASVVTLAAAPADSTAHRV</sequence>
<reference evidence="3" key="1">
    <citation type="submission" date="2021-05" db="EMBL/GenBank/DDBJ databases">
        <title>Direct Submission.</title>
        <authorList>
            <person name="Li K."/>
            <person name="Gao J."/>
        </authorList>
    </citation>
    <scope>NUCLEOTIDE SEQUENCE [LARGE SCALE GENOMIC DNA]</scope>
    <source>
        <strain evidence="3">MG62</strain>
    </source>
</reference>
<evidence type="ECO:0000259" key="1">
    <source>
        <dbReference type="Pfam" id="PF03756"/>
    </source>
</evidence>
<keyword evidence="3" id="KW-1185">Reference proteome</keyword>